<dbReference type="OrthoDB" id="1884855at2759"/>
<feature type="coiled-coil region" evidence="1">
    <location>
        <begin position="109"/>
        <end position="160"/>
    </location>
</feature>
<evidence type="ECO:0000313" key="2">
    <source>
        <dbReference type="EMBL" id="CAG5101137.1"/>
    </source>
</evidence>
<protein>
    <submittedName>
        <fullName evidence="2">Uncharacterized protein</fullName>
    </submittedName>
</protein>
<keyword evidence="3" id="KW-1185">Reference proteome</keyword>
<dbReference type="GO" id="GO:0000278">
    <property type="term" value="P:mitotic cell cycle"/>
    <property type="evidence" value="ECO:0007669"/>
    <property type="project" value="InterPro"/>
</dbReference>
<dbReference type="Proteomes" id="UP000786811">
    <property type="component" value="Unassembled WGS sequence"/>
</dbReference>
<evidence type="ECO:0000256" key="1">
    <source>
        <dbReference type="SAM" id="Coils"/>
    </source>
</evidence>
<dbReference type="EMBL" id="CAJNRD030001122">
    <property type="protein sequence ID" value="CAG5101137.1"/>
    <property type="molecule type" value="Genomic_DNA"/>
</dbReference>
<keyword evidence="1" id="KW-0175">Coiled coil</keyword>
<reference evidence="2" key="1">
    <citation type="submission" date="2021-04" db="EMBL/GenBank/DDBJ databases">
        <authorList>
            <person name="Chebbi M.A.C M."/>
        </authorList>
    </citation>
    <scope>NUCLEOTIDE SEQUENCE</scope>
</reference>
<name>A0A8J2MQ58_COTCN</name>
<evidence type="ECO:0000313" key="3">
    <source>
        <dbReference type="Proteomes" id="UP000786811"/>
    </source>
</evidence>
<dbReference type="AlphaFoldDB" id="A0A8J2MQ58"/>
<accession>A0A8J2MQ58</accession>
<dbReference type="InterPro" id="IPR008685">
    <property type="entry name" value="Centromere_Mis12"/>
</dbReference>
<dbReference type="Pfam" id="PF05859">
    <property type="entry name" value="Mis12"/>
    <property type="match status" value="1"/>
</dbReference>
<organism evidence="2 3">
    <name type="scientific">Cotesia congregata</name>
    <name type="common">Parasitoid wasp</name>
    <name type="synonym">Apanteles congregatus</name>
    <dbReference type="NCBI Taxonomy" id="51543"/>
    <lineage>
        <taxon>Eukaryota</taxon>
        <taxon>Metazoa</taxon>
        <taxon>Ecdysozoa</taxon>
        <taxon>Arthropoda</taxon>
        <taxon>Hexapoda</taxon>
        <taxon>Insecta</taxon>
        <taxon>Pterygota</taxon>
        <taxon>Neoptera</taxon>
        <taxon>Endopterygota</taxon>
        <taxon>Hymenoptera</taxon>
        <taxon>Apocrita</taxon>
        <taxon>Ichneumonoidea</taxon>
        <taxon>Braconidae</taxon>
        <taxon>Microgastrinae</taxon>
        <taxon>Cotesia</taxon>
    </lineage>
</organism>
<proteinExistence type="predicted"/>
<comment type="caution">
    <text evidence="2">The sequence shown here is derived from an EMBL/GenBank/DDBJ whole genome shotgun (WGS) entry which is preliminary data.</text>
</comment>
<gene>
    <name evidence="2" type="ORF">HICCMSTLAB_LOCUS10210</name>
</gene>
<sequence>MVNEELLRRKREEYELQLFAFHSRDVCTTLTTLIKERIESRCNKIHQAIINKFSPVGEEVELLEKNRKKLITAYYRKCRSYLPRIENCVEKLLAIPQHILLDEDKIQATQFTAEEFDEIMRNLENLQRRTKQETMLNGVLKQELEMAEEFEKNVEVANKLCTAIENGIHYSEIDDTTIKAIDQLRNVTEEVEEFCSTRVHRLNCLTLAPKQFSIHDL</sequence>
<dbReference type="GO" id="GO:0005634">
    <property type="term" value="C:nucleus"/>
    <property type="evidence" value="ECO:0007669"/>
    <property type="project" value="InterPro"/>
</dbReference>
<dbReference type="GO" id="GO:0000775">
    <property type="term" value="C:chromosome, centromeric region"/>
    <property type="evidence" value="ECO:0007669"/>
    <property type="project" value="InterPro"/>
</dbReference>